<name>A0A4R4VMD3_9PSEU</name>
<proteinExistence type="predicted"/>
<accession>A0A4R4VMD3</accession>
<gene>
    <name evidence="1" type="ORF">E1181_13255</name>
</gene>
<dbReference type="AlphaFoldDB" id="A0A4R4VMD3"/>
<organism evidence="1 2">
    <name type="scientific">Saccharopolyspora terrae</name>
    <dbReference type="NCBI Taxonomy" id="2530384"/>
    <lineage>
        <taxon>Bacteria</taxon>
        <taxon>Bacillati</taxon>
        <taxon>Actinomycetota</taxon>
        <taxon>Actinomycetes</taxon>
        <taxon>Pseudonocardiales</taxon>
        <taxon>Pseudonocardiaceae</taxon>
        <taxon>Saccharopolyspora</taxon>
    </lineage>
</organism>
<dbReference type="Proteomes" id="UP000295674">
    <property type="component" value="Unassembled WGS sequence"/>
</dbReference>
<dbReference type="OrthoDB" id="3697056at2"/>
<dbReference type="RefSeq" id="WP_132674527.1">
    <property type="nucleotide sequence ID" value="NZ_SMKS01000018.1"/>
</dbReference>
<protein>
    <submittedName>
        <fullName evidence="1">Uncharacterized protein</fullName>
    </submittedName>
</protein>
<reference evidence="1 2" key="1">
    <citation type="submission" date="2019-03" db="EMBL/GenBank/DDBJ databases">
        <title>Draft genome sequences of novel Actinobacteria.</title>
        <authorList>
            <person name="Sahin N."/>
            <person name="Ay H."/>
            <person name="Saygin H."/>
        </authorList>
    </citation>
    <scope>NUCLEOTIDE SEQUENCE [LARGE SCALE GENOMIC DNA]</scope>
    <source>
        <strain evidence="1 2">16K309</strain>
    </source>
</reference>
<dbReference type="EMBL" id="SMKS01000018">
    <property type="protein sequence ID" value="TDD06221.1"/>
    <property type="molecule type" value="Genomic_DNA"/>
</dbReference>
<sequence length="85" mass="9751">MTWLMVAVAGVAAVGVARWLRRHLVRRRAVARAKVEMNWFYQPQERRPYVRGCGKHASPDPVVLLRRIDGSPLGSVPRPARTRHR</sequence>
<comment type="caution">
    <text evidence="1">The sequence shown here is derived from an EMBL/GenBank/DDBJ whole genome shotgun (WGS) entry which is preliminary data.</text>
</comment>
<keyword evidence="2" id="KW-1185">Reference proteome</keyword>
<evidence type="ECO:0000313" key="2">
    <source>
        <dbReference type="Proteomes" id="UP000295674"/>
    </source>
</evidence>
<evidence type="ECO:0000313" key="1">
    <source>
        <dbReference type="EMBL" id="TDD06221.1"/>
    </source>
</evidence>